<feature type="transmembrane region" description="Helical" evidence="2">
    <location>
        <begin position="31"/>
        <end position="49"/>
    </location>
</feature>
<dbReference type="OrthoDB" id="415411at2759"/>
<evidence type="ECO:0000256" key="2">
    <source>
        <dbReference type="SAM" id="Phobius"/>
    </source>
</evidence>
<dbReference type="Proteomes" id="UP000274922">
    <property type="component" value="Unassembled WGS sequence"/>
</dbReference>
<gene>
    <name evidence="3" type="ORF">CXG81DRAFT_28655</name>
</gene>
<evidence type="ECO:0000256" key="1">
    <source>
        <dbReference type="SAM" id="MobiDB-lite"/>
    </source>
</evidence>
<sequence>MVAAALSHPGGSGPTSGAATTRRWTAALPRLGTYALLVVALVVLLNAPWRWYNLHDATADAIVASSAAVGSGVVAPLAAAAAAAAAAPPYVRYRRPRLTDADADAEADAAADAARVPDAEADQIPAADSPDSDHHDATAARRPRILQSRSYPVSPLRHDRRLSPALRRPPSAAQHVMAARAPAAPPVMGDRHRDVNGTVLLVSLDGFRASYLERGITPRLNRMRREGLAAPRGMQPAFPSMTFPNHWTLVTGLYPESHGIVANRFRDTAPPFNNASFVYKDATTTQDARWWGGEPIWRTAARGGARAAVCLWPGSNAPVGGAHADAWVPFSPTLAPADKIQWALAQAVPSLFPDGAPLPLETRDAAGAPVAAHNATAPPARLLTLYFNDVDVAAHRHGTHANATNAAVAHLDGVVGALLDAFDAHAPHVNVVVVSDHGMADSSPDRLVSLAPWVDPADYTWTDNRPLFFLEPRRGREDAVRRGLAAGAATWGAHLRVFARGAGPDRFHYNGVPPSRVPTWVLIAAPEWSVVRHDGERPAPGEAYDPAGLHGHDNRHPSMRALFMARGPAIRPGGVIEAPPVVPVAVPVERPPANDNDASLANIEIYSFLAMLLNVPTAPNNATAAGQAAFADALYPPAPLPRVAA</sequence>
<organism evidence="3 4">
    <name type="scientific">Caulochytrium protostelioides</name>
    <dbReference type="NCBI Taxonomy" id="1555241"/>
    <lineage>
        <taxon>Eukaryota</taxon>
        <taxon>Fungi</taxon>
        <taxon>Fungi incertae sedis</taxon>
        <taxon>Chytridiomycota</taxon>
        <taxon>Chytridiomycota incertae sedis</taxon>
        <taxon>Chytridiomycetes</taxon>
        <taxon>Caulochytriales</taxon>
        <taxon>Caulochytriaceae</taxon>
        <taxon>Caulochytrium</taxon>
    </lineage>
</organism>
<evidence type="ECO:0000313" key="4">
    <source>
        <dbReference type="Proteomes" id="UP000274922"/>
    </source>
</evidence>
<protein>
    <recommendedName>
        <fullName evidence="5">Alkaline phosphatase-like protein</fullName>
    </recommendedName>
</protein>
<dbReference type="Gene3D" id="3.30.1360.180">
    <property type="match status" value="1"/>
</dbReference>
<dbReference type="EMBL" id="ML014412">
    <property type="protein sequence ID" value="RKO98524.1"/>
    <property type="molecule type" value="Genomic_DNA"/>
</dbReference>
<proteinExistence type="predicted"/>
<dbReference type="Pfam" id="PF01663">
    <property type="entry name" value="Phosphodiest"/>
    <property type="match status" value="1"/>
</dbReference>
<keyword evidence="4" id="KW-1185">Reference proteome</keyword>
<dbReference type="InterPro" id="IPR002591">
    <property type="entry name" value="Phosphodiest/P_Trfase"/>
</dbReference>
<keyword evidence="2" id="KW-1133">Transmembrane helix</keyword>
<dbReference type="Gene3D" id="3.40.720.10">
    <property type="entry name" value="Alkaline Phosphatase, subunit A"/>
    <property type="match status" value="1"/>
</dbReference>
<accession>A0A4P9WYI8</accession>
<feature type="transmembrane region" description="Helical" evidence="2">
    <location>
        <begin position="61"/>
        <end position="87"/>
    </location>
</feature>
<keyword evidence="2" id="KW-0472">Membrane</keyword>
<dbReference type="PANTHER" id="PTHR10151:SF120">
    <property type="entry name" value="BIS(5'-ADENOSYL)-TRIPHOSPHATASE"/>
    <property type="match status" value="1"/>
</dbReference>
<dbReference type="InterPro" id="IPR017850">
    <property type="entry name" value="Alkaline_phosphatase_core_sf"/>
</dbReference>
<dbReference type="CDD" id="cd16018">
    <property type="entry name" value="Enpp"/>
    <property type="match status" value="1"/>
</dbReference>
<dbReference type="SUPFAM" id="SSF53649">
    <property type="entry name" value="Alkaline phosphatase-like"/>
    <property type="match status" value="1"/>
</dbReference>
<evidence type="ECO:0000313" key="3">
    <source>
        <dbReference type="EMBL" id="RKO98524.1"/>
    </source>
</evidence>
<dbReference type="GO" id="GO:0047429">
    <property type="term" value="F:nucleoside triphosphate diphosphatase activity"/>
    <property type="evidence" value="ECO:0007669"/>
    <property type="project" value="TreeGrafter"/>
</dbReference>
<feature type="region of interest" description="Disordered" evidence="1">
    <location>
        <begin position="102"/>
        <end position="170"/>
    </location>
</feature>
<keyword evidence="2" id="KW-0812">Transmembrane</keyword>
<dbReference type="STRING" id="1555241.A0A4P9WYI8"/>
<dbReference type="GO" id="GO:0009141">
    <property type="term" value="P:nucleoside triphosphate metabolic process"/>
    <property type="evidence" value="ECO:0007669"/>
    <property type="project" value="TreeGrafter"/>
</dbReference>
<dbReference type="AlphaFoldDB" id="A0A4P9WYI8"/>
<dbReference type="PANTHER" id="PTHR10151">
    <property type="entry name" value="ECTONUCLEOTIDE PYROPHOSPHATASE/PHOSPHODIESTERASE"/>
    <property type="match status" value="1"/>
</dbReference>
<name>A0A4P9WYI8_9FUNG</name>
<evidence type="ECO:0008006" key="5">
    <source>
        <dbReference type="Google" id="ProtNLM"/>
    </source>
</evidence>
<dbReference type="GO" id="GO:0017111">
    <property type="term" value="F:ribonucleoside triphosphate phosphatase activity"/>
    <property type="evidence" value="ECO:0007669"/>
    <property type="project" value="TreeGrafter"/>
</dbReference>
<reference evidence="4" key="1">
    <citation type="journal article" date="2018" name="Nat. Microbiol.">
        <title>Leveraging single-cell genomics to expand the fungal tree of life.</title>
        <authorList>
            <person name="Ahrendt S.R."/>
            <person name="Quandt C.A."/>
            <person name="Ciobanu D."/>
            <person name="Clum A."/>
            <person name="Salamov A."/>
            <person name="Andreopoulos B."/>
            <person name="Cheng J.F."/>
            <person name="Woyke T."/>
            <person name="Pelin A."/>
            <person name="Henrissat B."/>
            <person name="Reynolds N.K."/>
            <person name="Benny G.L."/>
            <person name="Smith M.E."/>
            <person name="James T.Y."/>
            <person name="Grigoriev I.V."/>
        </authorList>
    </citation>
    <scope>NUCLEOTIDE SEQUENCE [LARGE SCALE GENOMIC DNA]</scope>
    <source>
        <strain evidence="4">ATCC 52028</strain>
    </source>
</reference>